<keyword evidence="1" id="KW-0805">Transcription regulation</keyword>
<dbReference type="InterPro" id="IPR005471">
    <property type="entry name" value="Tscrpt_reg_IclR_N"/>
</dbReference>
<sequence>MTGISYGASTSTGGGGRSVLEGAFALLAAVERAQGAGLTRLSSESGLPKATAHRLLEQLTALGAVERHAGGYRVGWRMFQLGQDWQPHPGLRTAAAEPARRLAELTGTAVGTAVLRRHRTFLVEWFPGSEGAALSAPTDRFPRPWYTAAGKACAATTPGHRLPPGPVPASWPREARDIRARGFAVDRGVLAPGARCVAAPLYCGGDTPVAALFAVAGPAHRLERVAEVVRRTGGCISTRLGRESD</sequence>
<dbReference type="Gene3D" id="1.10.10.10">
    <property type="entry name" value="Winged helix-like DNA-binding domain superfamily/Winged helix DNA-binding domain"/>
    <property type="match status" value="1"/>
</dbReference>
<dbReference type="InterPro" id="IPR036388">
    <property type="entry name" value="WH-like_DNA-bd_sf"/>
</dbReference>
<reference evidence="6 8" key="1">
    <citation type="journal article" date="2023" name="Microb. Genom.">
        <title>Mesoterricola silvestris gen. nov., sp. nov., Mesoterricola sediminis sp. nov., Geothrix oryzae sp. nov., Geothrix edaphica sp. nov., Geothrix rubra sp. nov., and Geothrix limicola sp. nov., six novel members of Acidobacteriota isolated from soils.</title>
        <authorList>
            <person name="Weisberg A.J."/>
            <person name="Pearce E."/>
            <person name="Kramer C.G."/>
            <person name="Chang J.H."/>
            <person name="Clarke C.R."/>
        </authorList>
    </citation>
    <scope>NUCLEOTIDE SEQUENCE</scope>
    <source>
        <strain evidence="7 8">NB05-1H</strain>
        <strain evidence="6">NRRL_B-16521</strain>
    </source>
</reference>
<dbReference type="PANTHER" id="PTHR30136">
    <property type="entry name" value="HELIX-TURN-HELIX TRANSCRIPTIONAL REGULATOR, ICLR FAMILY"/>
    <property type="match status" value="1"/>
</dbReference>
<dbReference type="InterPro" id="IPR050707">
    <property type="entry name" value="HTH_MetabolicPath_Reg"/>
</dbReference>
<feature type="domain" description="HTH iclR-type" evidence="4">
    <location>
        <begin position="17"/>
        <end position="76"/>
    </location>
</feature>
<dbReference type="Proteomes" id="UP001282288">
    <property type="component" value="Unassembled WGS sequence"/>
</dbReference>
<organism evidence="6 9">
    <name type="scientific">Streptomyces acidiscabies</name>
    <dbReference type="NCBI Taxonomy" id="42234"/>
    <lineage>
        <taxon>Bacteria</taxon>
        <taxon>Bacillati</taxon>
        <taxon>Actinomycetota</taxon>
        <taxon>Actinomycetes</taxon>
        <taxon>Kitasatosporales</taxon>
        <taxon>Streptomycetaceae</taxon>
        <taxon>Streptomyces</taxon>
    </lineage>
</organism>
<dbReference type="InterPro" id="IPR036390">
    <property type="entry name" value="WH_DNA-bd_sf"/>
</dbReference>
<dbReference type="SUPFAM" id="SSF55781">
    <property type="entry name" value="GAF domain-like"/>
    <property type="match status" value="1"/>
</dbReference>
<dbReference type="InterPro" id="IPR014757">
    <property type="entry name" value="Tscrpt_reg_IclR_C"/>
</dbReference>
<dbReference type="RefSeq" id="WP_010360062.1">
    <property type="nucleotide sequence ID" value="NZ_BCMK01000008.1"/>
</dbReference>
<dbReference type="PROSITE" id="PS51078">
    <property type="entry name" value="ICLR_ED"/>
    <property type="match status" value="1"/>
</dbReference>
<keyword evidence="2" id="KW-0238">DNA-binding</keyword>
<dbReference type="EMBL" id="JARAWC010000074">
    <property type="protein sequence ID" value="MDX2966930.1"/>
    <property type="molecule type" value="Genomic_DNA"/>
</dbReference>
<gene>
    <name evidence="6" type="ORF">PV399_45635</name>
    <name evidence="7" type="ORF">PV666_30470</name>
</gene>
<comment type="caution">
    <text evidence="6">The sequence shown here is derived from an EMBL/GenBank/DDBJ whole genome shotgun (WGS) entry which is preliminary data.</text>
</comment>
<keyword evidence="8" id="KW-1185">Reference proteome</keyword>
<proteinExistence type="predicted"/>
<dbReference type="GeneID" id="69809311"/>
<accession>A0AAP6BLK9</accession>
<dbReference type="PROSITE" id="PS51077">
    <property type="entry name" value="HTH_ICLR"/>
    <property type="match status" value="1"/>
</dbReference>
<evidence type="ECO:0000256" key="3">
    <source>
        <dbReference type="ARBA" id="ARBA00023163"/>
    </source>
</evidence>
<keyword evidence="3" id="KW-0804">Transcription</keyword>
<dbReference type="PANTHER" id="PTHR30136:SF24">
    <property type="entry name" value="HTH-TYPE TRANSCRIPTIONAL REPRESSOR ALLR"/>
    <property type="match status" value="1"/>
</dbReference>
<name>A0AAP6BLK9_9ACTN</name>
<evidence type="ECO:0000313" key="6">
    <source>
        <dbReference type="EMBL" id="MDX2966930.1"/>
    </source>
</evidence>
<evidence type="ECO:0000313" key="8">
    <source>
        <dbReference type="Proteomes" id="UP001272987"/>
    </source>
</evidence>
<dbReference type="SMART" id="SM00346">
    <property type="entry name" value="HTH_ICLR"/>
    <property type="match status" value="1"/>
</dbReference>
<dbReference type="Pfam" id="PF09339">
    <property type="entry name" value="HTH_IclR"/>
    <property type="match status" value="1"/>
</dbReference>
<dbReference type="Proteomes" id="UP001272987">
    <property type="component" value="Unassembled WGS sequence"/>
</dbReference>
<dbReference type="AlphaFoldDB" id="A0AAP6BLK9"/>
<dbReference type="Gene3D" id="3.30.450.40">
    <property type="match status" value="1"/>
</dbReference>
<evidence type="ECO:0000259" key="5">
    <source>
        <dbReference type="PROSITE" id="PS51078"/>
    </source>
</evidence>
<dbReference type="EMBL" id="JARAWP010000019">
    <property type="protein sequence ID" value="MDX3022176.1"/>
    <property type="molecule type" value="Genomic_DNA"/>
</dbReference>
<dbReference type="SUPFAM" id="SSF46785">
    <property type="entry name" value="Winged helix' DNA-binding domain"/>
    <property type="match status" value="1"/>
</dbReference>
<dbReference type="GO" id="GO:0003700">
    <property type="term" value="F:DNA-binding transcription factor activity"/>
    <property type="evidence" value="ECO:0007669"/>
    <property type="project" value="TreeGrafter"/>
</dbReference>
<dbReference type="InterPro" id="IPR029016">
    <property type="entry name" value="GAF-like_dom_sf"/>
</dbReference>
<evidence type="ECO:0000313" key="7">
    <source>
        <dbReference type="EMBL" id="MDX3022176.1"/>
    </source>
</evidence>
<evidence type="ECO:0000256" key="1">
    <source>
        <dbReference type="ARBA" id="ARBA00023015"/>
    </source>
</evidence>
<dbReference type="GO" id="GO:0003677">
    <property type="term" value="F:DNA binding"/>
    <property type="evidence" value="ECO:0007669"/>
    <property type="project" value="UniProtKB-KW"/>
</dbReference>
<protein>
    <submittedName>
        <fullName evidence="6">Helix-turn-helix domain-containing protein</fullName>
    </submittedName>
</protein>
<evidence type="ECO:0000313" key="9">
    <source>
        <dbReference type="Proteomes" id="UP001282288"/>
    </source>
</evidence>
<feature type="domain" description="IclR-ED" evidence="5">
    <location>
        <begin position="77"/>
        <end position="242"/>
    </location>
</feature>
<evidence type="ECO:0000259" key="4">
    <source>
        <dbReference type="PROSITE" id="PS51077"/>
    </source>
</evidence>
<dbReference type="GO" id="GO:0045892">
    <property type="term" value="P:negative regulation of DNA-templated transcription"/>
    <property type="evidence" value="ECO:0007669"/>
    <property type="project" value="TreeGrafter"/>
</dbReference>
<evidence type="ECO:0000256" key="2">
    <source>
        <dbReference type="ARBA" id="ARBA00023125"/>
    </source>
</evidence>